<gene>
    <name evidence="2" type="ORF">Daesc_007958</name>
</gene>
<evidence type="ECO:0000313" key="3">
    <source>
        <dbReference type="Proteomes" id="UP001369815"/>
    </source>
</evidence>
<dbReference type="PANTHER" id="PTHR14778:SF2">
    <property type="entry name" value="KINETOCHORE-ASSOCIATED PROTEIN DSN1 HOMOLOG"/>
    <property type="match status" value="1"/>
</dbReference>
<protein>
    <submittedName>
        <fullName evidence="2">Uncharacterized protein</fullName>
    </submittedName>
</protein>
<dbReference type="GO" id="GO:0000444">
    <property type="term" value="C:MIS12/MIND type complex"/>
    <property type="evidence" value="ECO:0007669"/>
    <property type="project" value="InterPro"/>
</dbReference>
<dbReference type="AlphaFoldDB" id="A0AAX6MG51"/>
<feature type="region of interest" description="Disordered" evidence="1">
    <location>
        <begin position="1"/>
        <end position="35"/>
    </location>
</feature>
<organism evidence="2 3">
    <name type="scientific">Daldinia eschscholtzii</name>
    <dbReference type="NCBI Taxonomy" id="292717"/>
    <lineage>
        <taxon>Eukaryota</taxon>
        <taxon>Fungi</taxon>
        <taxon>Dikarya</taxon>
        <taxon>Ascomycota</taxon>
        <taxon>Pezizomycotina</taxon>
        <taxon>Sordariomycetes</taxon>
        <taxon>Xylariomycetidae</taxon>
        <taxon>Xylariales</taxon>
        <taxon>Hypoxylaceae</taxon>
        <taxon>Daldinia</taxon>
    </lineage>
</organism>
<dbReference type="InterPro" id="IPR013218">
    <property type="entry name" value="Dsn1/Mis13"/>
</dbReference>
<feature type="compositionally biased region" description="Pro residues" evidence="1">
    <location>
        <begin position="16"/>
        <end position="25"/>
    </location>
</feature>
<accession>A0AAX6MG51</accession>
<dbReference type="GO" id="GO:0051301">
    <property type="term" value="P:cell division"/>
    <property type="evidence" value="ECO:0007669"/>
    <property type="project" value="InterPro"/>
</dbReference>
<dbReference type="Pfam" id="PF08202">
    <property type="entry name" value="MIS13"/>
    <property type="match status" value="1"/>
</dbReference>
<reference evidence="2 3" key="1">
    <citation type="journal article" date="2024" name="Front Chem Biol">
        <title>Unveiling the potential of Daldinia eschscholtzii MFLUCC 19-0629 through bioactivity and bioinformatics studies for enhanced sustainable agriculture production.</title>
        <authorList>
            <person name="Brooks S."/>
            <person name="Weaver J.A."/>
            <person name="Klomchit A."/>
            <person name="Alharthi S.A."/>
            <person name="Onlamun T."/>
            <person name="Nurani R."/>
            <person name="Vong T.K."/>
            <person name="Alberti F."/>
            <person name="Greco C."/>
        </authorList>
    </citation>
    <scope>NUCLEOTIDE SEQUENCE [LARGE SCALE GENOMIC DNA]</scope>
    <source>
        <strain evidence="2">MFLUCC 19-0629</strain>
    </source>
</reference>
<sequence>MTTLKAEKRAWQSLKQPPPELPPLFPSSESNAQLPLPDASLLDSEEAQILTTLTDPSTALNPQKIQSRLQALQNSLDFRIDHLSDNVQKLEHRVKTGGLQADRVLALSAARLKEREEKERASAGTKDMPVMEVLRSLGRILPPESGGGG</sequence>
<evidence type="ECO:0000256" key="1">
    <source>
        <dbReference type="SAM" id="MobiDB-lite"/>
    </source>
</evidence>
<dbReference type="GO" id="GO:0007059">
    <property type="term" value="P:chromosome segregation"/>
    <property type="evidence" value="ECO:0007669"/>
    <property type="project" value="InterPro"/>
</dbReference>
<dbReference type="PANTHER" id="PTHR14778">
    <property type="entry name" value="KINETOCHORE-ASSOCIATED PROTEIN DSN1 HOMOLOG"/>
    <property type="match status" value="1"/>
</dbReference>
<dbReference type="Proteomes" id="UP001369815">
    <property type="component" value="Unassembled WGS sequence"/>
</dbReference>
<comment type="caution">
    <text evidence="2">The sequence shown here is derived from an EMBL/GenBank/DDBJ whole genome shotgun (WGS) entry which is preliminary data.</text>
</comment>
<name>A0AAX6MG51_9PEZI</name>
<proteinExistence type="predicted"/>
<feature type="compositionally biased region" description="Basic and acidic residues" evidence="1">
    <location>
        <begin position="1"/>
        <end position="10"/>
    </location>
</feature>
<dbReference type="EMBL" id="JBANMG010000007">
    <property type="protein sequence ID" value="KAK6951423.1"/>
    <property type="molecule type" value="Genomic_DNA"/>
</dbReference>
<evidence type="ECO:0000313" key="2">
    <source>
        <dbReference type="EMBL" id="KAK6951423.1"/>
    </source>
</evidence>
<keyword evidence="3" id="KW-1185">Reference proteome</keyword>